<protein>
    <submittedName>
        <fullName evidence="1">InaA protein</fullName>
    </submittedName>
</protein>
<dbReference type="AlphaFoldDB" id="A0A0A0BJH1"/>
<dbReference type="RefSeq" id="WP_052093873.1">
    <property type="nucleotide sequence ID" value="NZ_JRQD01000001.1"/>
</dbReference>
<dbReference type="SUPFAM" id="SSF56112">
    <property type="entry name" value="Protein kinase-like (PK-like)"/>
    <property type="match status" value="1"/>
</dbReference>
<name>A0A0A0BJH1_9GAMM</name>
<reference evidence="1 2" key="1">
    <citation type="submission" date="2014-09" db="EMBL/GenBank/DDBJ databases">
        <authorList>
            <person name="Grob C."/>
            <person name="Taubert M."/>
            <person name="Howat A.M."/>
            <person name="Burns O.J."/>
            <person name="Dixon J.L."/>
            <person name="Chen Y."/>
            <person name="Murrell J.C."/>
        </authorList>
    </citation>
    <scope>NUCLEOTIDE SEQUENCE [LARGE SCALE GENOMIC DNA]</scope>
    <source>
        <strain evidence="1">L4</strain>
    </source>
</reference>
<dbReference type="Gene3D" id="1.10.510.10">
    <property type="entry name" value="Transferase(Phosphotransferase) domain 1"/>
    <property type="match status" value="1"/>
</dbReference>
<dbReference type="STRING" id="392484.LP43_0559"/>
<proteinExistence type="predicted"/>
<gene>
    <name evidence="1" type="ORF">LP43_0559</name>
</gene>
<organism evidence="1 2">
    <name type="scientific">Methylophaga thiooxydans</name>
    <dbReference type="NCBI Taxonomy" id="392484"/>
    <lineage>
        <taxon>Bacteria</taxon>
        <taxon>Pseudomonadati</taxon>
        <taxon>Pseudomonadota</taxon>
        <taxon>Gammaproteobacteria</taxon>
        <taxon>Thiotrichales</taxon>
        <taxon>Piscirickettsiaceae</taxon>
        <taxon>Methylophaga</taxon>
    </lineage>
</organism>
<accession>A0A0A0BJH1</accession>
<evidence type="ECO:0000313" key="2">
    <source>
        <dbReference type="Proteomes" id="UP000029999"/>
    </source>
</evidence>
<evidence type="ECO:0000313" key="1">
    <source>
        <dbReference type="EMBL" id="KGM08136.1"/>
    </source>
</evidence>
<comment type="caution">
    <text evidence="1">The sequence shown here is derived from an EMBL/GenBank/DDBJ whole genome shotgun (WGS) entry which is preliminary data.</text>
</comment>
<dbReference type="Pfam" id="PF06293">
    <property type="entry name" value="Kdo"/>
    <property type="match status" value="1"/>
</dbReference>
<dbReference type="InterPro" id="IPR011009">
    <property type="entry name" value="Kinase-like_dom_sf"/>
</dbReference>
<dbReference type="PIRSF" id="PIRSF026326">
    <property type="entry name" value="InaA"/>
    <property type="match status" value="1"/>
</dbReference>
<dbReference type="Proteomes" id="UP000029999">
    <property type="component" value="Unassembled WGS sequence"/>
</dbReference>
<sequence>MQTPTEFKLPIPASPENFDFFWNLDCDWFEPPNYRRGGWSGVIQYQLPVAGEASDVFIKRQENHITRNLRHCIRGIPTFQREYNNIQRLRQHQIPTLEPIFFAAHRTKAILITKSLTGYQSLEDLSPEHLSLRERHSLIIEIAKLLRQLHSHHFQHNCLYPKHIFIRQQPDHWEAKLIDLEKLRKRLFKKQAMVRDFSTLSRHLANAWSTADRMRFFKAYLGETKLSEKSKRTWRQLTKKMLQKRR</sequence>
<dbReference type="InterPro" id="IPR027023">
    <property type="entry name" value="Put_LipoPS_kinase_InaA"/>
</dbReference>
<dbReference type="EMBL" id="JRQD01000001">
    <property type="protein sequence ID" value="KGM08136.1"/>
    <property type="molecule type" value="Genomic_DNA"/>
</dbReference>